<feature type="compositionally biased region" description="Basic and acidic residues" evidence="1">
    <location>
        <begin position="279"/>
        <end position="289"/>
    </location>
</feature>
<feature type="region of interest" description="Disordered" evidence="1">
    <location>
        <begin position="1"/>
        <end position="134"/>
    </location>
</feature>
<proteinExistence type="predicted"/>
<feature type="compositionally biased region" description="Polar residues" evidence="1">
    <location>
        <begin position="195"/>
        <end position="219"/>
    </location>
</feature>
<accession>A0A1I7ZZS0</accession>
<name>A0A1I7ZZS0_9BILA</name>
<evidence type="ECO:0000256" key="1">
    <source>
        <dbReference type="SAM" id="MobiDB-lite"/>
    </source>
</evidence>
<dbReference type="WBParaSite" id="L893_g31559.t1">
    <property type="protein sequence ID" value="L893_g31559.t1"/>
    <property type="gene ID" value="L893_g31559"/>
</dbReference>
<feature type="compositionally biased region" description="Basic and acidic residues" evidence="1">
    <location>
        <begin position="237"/>
        <end position="250"/>
    </location>
</feature>
<feature type="compositionally biased region" description="Polar residues" evidence="1">
    <location>
        <begin position="268"/>
        <end position="278"/>
    </location>
</feature>
<feature type="region of interest" description="Disordered" evidence="1">
    <location>
        <begin position="457"/>
        <end position="521"/>
    </location>
</feature>
<organism evidence="2 3">
    <name type="scientific">Steinernema glaseri</name>
    <dbReference type="NCBI Taxonomy" id="37863"/>
    <lineage>
        <taxon>Eukaryota</taxon>
        <taxon>Metazoa</taxon>
        <taxon>Ecdysozoa</taxon>
        <taxon>Nematoda</taxon>
        <taxon>Chromadorea</taxon>
        <taxon>Rhabditida</taxon>
        <taxon>Tylenchina</taxon>
        <taxon>Panagrolaimomorpha</taxon>
        <taxon>Strongyloidoidea</taxon>
        <taxon>Steinernematidae</taxon>
        <taxon>Steinernema</taxon>
    </lineage>
</organism>
<feature type="region of interest" description="Disordered" evidence="1">
    <location>
        <begin position="178"/>
        <end position="254"/>
    </location>
</feature>
<feature type="compositionally biased region" description="Polar residues" evidence="1">
    <location>
        <begin position="499"/>
        <end position="512"/>
    </location>
</feature>
<feature type="compositionally biased region" description="Basic and acidic residues" evidence="1">
    <location>
        <begin position="184"/>
        <end position="194"/>
    </location>
</feature>
<reference evidence="3" key="1">
    <citation type="submission" date="2016-11" db="UniProtKB">
        <authorList>
            <consortium name="WormBaseParasite"/>
        </authorList>
    </citation>
    <scope>IDENTIFICATION</scope>
</reference>
<feature type="compositionally biased region" description="Polar residues" evidence="1">
    <location>
        <begin position="43"/>
        <end position="54"/>
    </location>
</feature>
<protein>
    <submittedName>
        <fullName evidence="3">Dynamin-binding protein</fullName>
    </submittedName>
</protein>
<feature type="region of interest" description="Disordered" evidence="1">
    <location>
        <begin position="268"/>
        <end position="348"/>
    </location>
</feature>
<feature type="compositionally biased region" description="Polar residues" evidence="1">
    <location>
        <begin position="298"/>
        <end position="332"/>
    </location>
</feature>
<dbReference type="AlphaFoldDB" id="A0A1I7ZZS0"/>
<feature type="compositionally biased region" description="Low complexity" evidence="1">
    <location>
        <begin position="56"/>
        <end position="65"/>
    </location>
</feature>
<evidence type="ECO:0000313" key="2">
    <source>
        <dbReference type="Proteomes" id="UP000095287"/>
    </source>
</evidence>
<feature type="region of interest" description="Disordered" evidence="1">
    <location>
        <begin position="393"/>
        <end position="426"/>
    </location>
</feature>
<feature type="compositionally biased region" description="Polar residues" evidence="1">
    <location>
        <begin position="121"/>
        <end position="134"/>
    </location>
</feature>
<feature type="compositionally biased region" description="Basic and acidic residues" evidence="1">
    <location>
        <begin position="336"/>
        <end position="348"/>
    </location>
</feature>
<keyword evidence="2" id="KW-1185">Reference proteome</keyword>
<evidence type="ECO:0000313" key="3">
    <source>
        <dbReference type="WBParaSite" id="L893_g31559.t1"/>
    </source>
</evidence>
<dbReference type="Proteomes" id="UP000095287">
    <property type="component" value="Unplaced"/>
</dbReference>
<sequence>MHRRPSDGAPGPPSFHSEQAPRGFFPGVYDSPPPSANPRAHSYFQSVSRSTPVTRPQPFEARAFEPAPPGRYTVEEHHDDVPAAAWRSAADKELEDLLASYQLPDPSSPHYATRRPLHGTSPAQNPNYFSTSATLQRRLLASPPPPVFTAERPHVERITYSKPGYPLVEISSPKRTHSLPAHEYFYEPQRREENTFQAPPSSLSTSFYEPSSLRYSQPSPVYRNPVDRSTLYTPPPPRREPSPPREHRFQPIDVSSLDAFLDDAMSKSTNGWRSTFSSMRDRFGSKDDLGLDEPPSHSFATNGSLTLPRTSPSGFLKKSASSGHMETRNSLLGSAVERKAQEAPELRRPVVKKELSNFWMDTVRRRPDSPTVNRIPSALTAAERLEQLHEPVDAGTSREGPVHHHSNGFSPGAPVRRMTTESVASRRAAYQQNGFSTLPNFSDLDSAMAELRRPARGLGRFPTGELGAFSPPARRNFFGGRGNIFSSSPPPQPHSPSPDTLSQASSTYQSLSGLPHPKPKHNIREQLLNAGLGSAVYGPYPGRLGGNRTISTAPNFPAPTSGSVASRISALEKRPGTPNLLQLACVLNGSAPESAPSPRSPMSPRSTVYRTKNVIQVDIGNRSPKHSDKANGHHDVFDFSEVGATDVCLRMVLVSLYRCKRFITL</sequence>